<keyword evidence="4" id="KW-1185">Reference proteome</keyword>
<dbReference type="InterPro" id="IPR005181">
    <property type="entry name" value="SASA"/>
</dbReference>
<dbReference type="Gene3D" id="2.60.40.4070">
    <property type="match status" value="1"/>
</dbReference>
<evidence type="ECO:0000313" key="3">
    <source>
        <dbReference type="EMBL" id="MEA5425646.1"/>
    </source>
</evidence>
<name>A0ABU5SEG7_9BACT</name>
<reference evidence="3 4" key="1">
    <citation type="submission" date="2023-12" db="EMBL/GenBank/DDBJ databases">
        <title>Novel species of the genus Arcicella isolated from rivers.</title>
        <authorList>
            <person name="Lu H."/>
        </authorList>
    </citation>
    <scope>NUCLEOTIDE SEQUENCE [LARGE SCALE GENOMIC DNA]</scope>
    <source>
        <strain evidence="3 4">DC25W</strain>
    </source>
</reference>
<dbReference type="InterPro" id="IPR036514">
    <property type="entry name" value="SGNH_hydro_sf"/>
</dbReference>
<proteinExistence type="predicted"/>
<sequence>MKSYIILFILLTNIVAKGQVSLSLPLERSVFQRDNTGQTTVTFGGQAMVSTSTYQIQYKLVTLDRDGNNTNYNSQSWVNINDFGGGRTFQFNLPISTGWYRMYIRASQNNNQIGGTSSIKFGVGEVIVIAGQSNAQGVGPIPPPEANTSNSPYDCVISNNEQLFCKRSIAPFPIFGKMENSSRVGPNGVGVWAYQRLGNRIVDFEDGKIIPVLFFNVGASGTSVDNWSATADDQNAYVQNPLWDNNIHCNSAGVPTSENNGQGQPYIALRNTLHYYASMFGIRGILWHQGESNTVTNSSSATYASLLDNVIQKSRDHFNGNLAWAISNVSRINHEGIDKTSSNVLAGQNTSRTNKGGVIGAGNSDDIFDPIGSEGTKRQLDRTHFAKDGLFDLANQYFSNFGSLKAKTPIQSSSIPSISVTPNSSGGATLSVPSGYSEYRWVQYDGNYKDVDCSSSPSPCSNSITLASNSGNWRCYIKASNGNFMLTRKVYLPVTLTNARIASDKDVFLENESIIKSSVYPNPTYENFETTIAFELPSDANNLRLDIIDSKGTVIKTLANGNHAAGKYSYPFDIKELSLSSINVYYYRLTVDDIVETKRLLHIK</sequence>
<dbReference type="EMBL" id="JAYGIM010000003">
    <property type="protein sequence ID" value="MEA5425646.1"/>
    <property type="molecule type" value="Genomic_DNA"/>
</dbReference>
<gene>
    <name evidence="3" type="ORF">VB798_03630</name>
</gene>
<evidence type="ECO:0000313" key="4">
    <source>
        <dbReference type="Proteomes" id="UP001302222"/>
    </source>
</evidence>
<dbReference type="Proteomes" id="UP001302222">
    <property type="component" value="Unassembled WGS sequence"/>
</dbReference>
<dbReference type="SUPFAM" id="SSF52266">
    <property type="entry name" value="SGNH hydrolase"/>
    <property type="match status" value="1"/>
</dbReference>
<comment type="caution">
    <text evidence="3">The sequence shown here is derived from an EMBL/GenBank/DDBJ whole genome shotgun (WGS) entry which is preliminary data.</text>
</comment>
<feature type="domain" description="Sialate O-acetylesterase" evidence="2">
    <location>
        <begin position="125"/>
        <end position="399"/>
    </location>
</feature>
<evidence type="ECO:0000259" key="2">
    <source>
        <dbReference type="Pfam" id="PF03629"/>
    </source>
</evidence>
<dbReference type="Pfam" id="PF03629">
    <property type="entry name" value="SASA"/>
    <property type="match status" value="1"/>
</dbReference>
<organism evidence="3 4">
    <name type="scientific">Arcicella lustrica</name>
    <dbReference type="NCBI Taxonomy" id="2984196"/>
    <lineage>
        <taxon>Bacteria</taxon>
        <taxon>Pseudomonadati</taxon>
        <taxon>Bacteroidota</taxon>
        <taxon>Cytophagia</taxon>
        <taxon>Cytophagales</taxon>
        <taxon>Flectobacillaceae</taxon>
        <taxon>Arcicella</taxon>
    </lineage>
</organism>
<keyword evidence="1" id="KW-0378">Hydrolase</keyword>
<accession>A0ABU5SEG7</accession>
<dbReference type="Gene3D" id="3.40.50.1110">
    <property type="entry name" value="SGNH hydrolase"/>
    <property type="match status" value="1"/>
</dbReference>
<evidence type="ECO:0000256" key="1">
    <source>
        <dbReference type="ARBA" id="ARBA00022801"/>
    </source>
</evidence>
<protein>
    <submittedName>
        <fullName evidence="3">Sialate O-acetylesterase</fullName>
    </submittedName>
</protein>
<dbReference type="RefSeq" id="WP_323256076.1">
    <property type="nucleotide sequence ID" value="NZ_JAYGIM010000003.1"/>
</dbReference>